<accession>A0A1R0KTX0</accession>
<dbReference type="EMBL" id="MQUQ01000008">
    <property type="protein sequence ID" value="OLZ51477.1"/>
    <property type="molecule type" value="Genomic_DNA"/>
</dbReference>
<dbReference type="SMART" id="SM00530">
    <property type="entry name" value="HTH_XRE"/>
    <property type="match status" value="1"/>
</dbReference>
<comment type="caution">
    <text evidence="2">The sequence shown here is derived from an EMBL/GenBank/DDBJ whole genome shotgun (WGS) entry which is preliminary data.</text>
</comment>
<dbReference type="Proteomes" id="UP000187486">
    <property type="component" value="Unassembled WGS sequence"/>
</dbReference>
<dbReference type="AlphaFoldDB" id="A0A1R0KTX0"/>
<reference evidence="2 3" key="1">
    <citation type="submission" date="2016-01" db="EMBL/GenBank/DDBJ databases">
        <title>Amycolatopsis coloradensis genome sequencing and assembly.</title>
        <authorList>
            <person name="Mayilraj S."/>
        </authorList>
    </citation>
    <scope>NUCLEOTIDE SEQUENCE [LARGE SCALE GENOMIC DNA]</scope>
    <source>
        <strain evidence="2 3">DSM 44225</strain>
    </source>
</reference>
<dbReference type="RefSeq" id="WP_076161833.1">
    <property type="nucleotide sequence ID" value="NZ_JBEZVB010000016.1"/>
</dbReference>
<proteinExistence type="predicted"/>
<dbReference type="InterPro" id="IPR010982">
    <property type="entry name" value="Lambda_DNA-bd_dom_sf"/>
</dbReference>
<gene>
    <name evidence="2" type="ORF">BS329_17000</name>
</gene>
<dbReference type="Gene3D" id="1.25.40.10">
    <property type="entry name" value="Tetratricopeptide repeat domain"/>
    <property type="match status" value="1"/>
</dbReference>
<dbReference type="GO" id="GO:0003677">
    <property type="term" value="F:DNA binding"/>
    <property type="evidence" value="ECO:0007669"/>
    <property type="project" value="InterPro"/>
</dbReference>
<dbReference type="InterPro" id="IPR001387">
    <property type="entry name" value="Cro/C1-type_HTH"/>
</dbReference>
<dbReference type="SUPFAM" id="SSF47413">
    <property type="entry name" value="lambda repressor-like DNA-binding domains"/>
    <property type="match status" value="1"/>
</dbReference>
<name>A0A1R0KTX0_9PSEU</name>
<evidence type="ECO:0000259" key="1">
    <source>
        <dbReference type="PROSITE" id="PS50943"/>
    </source>
</evidence>
<dbReference type="CDD" id="cd00093">
    <property type="entry name" value="HTH_XRE"/>
    <property type="match status" value="1"/>
</dbReference>
<dbReference type="STRING" id="76021.BS329_17000"/>
<keyword evidence="3" id="KW-1185">Reference proteome</keyword>
<evidence type="ECO:0000313" key="3">
    <source>
        <dbReference type="Proteomes" id="UP000187486"/>
    </source>
</evidence>
<dbReference type="InterPro" id="IPR011990">
    <property type="entry name" value="TPR-like_helical_dom_sf"/>
</dbReference>
<protein>
    <recommendedName>
        <fullName evidence="1">HTH cro/C1-type domain-containing protein</fullName>
    </recommendedName>
</protein>
<evidence type="ECO:0000313" key="2">
    <source>
        <dbReference type="EMBL" id="OLZ51477.1"/>
    </source>
</evidence>
<organism evidence="2 3">
    <name type="scientific">Amycolatopsis coloradensis</name>
    <dbReference type="NCBI Taxonomy" id="76021"/>
    <lineage>
        <taxon>Bacteria</taxon>
        <taxon>Bacillati</taxon>
        <taxon>Actinomycetota</taxon>
        <taxon>Actinomycetes</taxon>
        <taxon>Pseudonocardiales</taxon>
        <taxon>Pseudonocardiaceae</taxon>
        <taxon>Amycolatopsis</taxon>
    </lineage>
</organism>
<dbReference type="Pfam" id="PF13560">
    <property type="entry name" value="HTH_31"/>
    <property type="match status" value="1"/>
</dbReference>
<dbReference type="PROSITE" id="PS50943">
    <property type="entry name" value="HTH_CROC1"/>
    <property type="match status" value="1"/>
</dbReference>
<sequence>MDFRESTVGERIEALRRRRGLSRKTLAGLVGRSQEWLRQVEKGSRRMDSIEVLVRMSEVLRVSDSSLLLPGFAFSGGRSGERVGGSLTDHLRRSLFLLDVYPENLAEQRPDAQSVSTLATEADWLWGDWVASGRRFDPVGRKTSELLSRSWQVCEVLPCQCGDGLSPACRAHVRMLLLMASLFSRLAEHELAYFAVHQAARRAGHHSVTSPDIECGPALAHALSRLGYSTEALPIAVEAVRRHRDGPAGVLTALHLSVAEVAAMGGDHRTCERYLASAEELALDQAGRSGEERVIGSASVSARKALCMLRLGQADLALHVAEEVRAEEVRAEEDHPADEVVDLYLALAQVWVARREDVTALLTLLRVERVSPDDLYYSRSAARLLDTLQQSALPTVRAEATSLVDRIVPSSWKPS</sequence>
<feature type="domain" description="HTH cro/C1-type" evidence="1">
    <location>
        <begin position="12"/>
        <end position="67"/>
    </location>
</feature>
<dbReference type="Gene3D" id="1.10.260.40">
    <property type="entry name" value="lambda repressor-like DNA-binding domains"/>
    <property type="match status" value="1"/>
</dbReference>